<evidence type="ECO:0008006" key="3">
    <source>
        <dbReference type="Google" id="ProtNLM"/>
    </source>
</evidence>
<evidence type="ECO:0000313" key="1">
    <source>
        <dbReference type="EMBL" id="TWT35435.1"/>
    </source>
</evidence>
<organism evidence="1 2">
    <name type="scientific">Posidoniimonas corsicana</name>
    <dbReference type="NCBI Taxonomy" id="1938618"/>
    <lineage>
        <taxon>Bacteria</taxon>
        <taxon>Pseudomonadati</taxon>
        <taxon>Planctomycetota</taxon>
        <taxon>Planctomycetia</taxon>
        <taxon>Pirellulales</taxon>
        <taxon>Lacipirellulaceae</taxon>
        <taxon>Posidoniimonas</taxon>
    </lineage>
</organism>
<protein>
    <recommendedName>
        <fullName evidence="3">Transposase</fullName>
    </recommendedName>
</protein>
<sequence>MGGRPCWKDLPARFPSYPTCWRRFVEWTESGVLRNARRRLTDKLDRAGQVDWSEGFADAAFASAQKGVGA</sequence>
<dbReference type="AlphaFoldDB" id="A0A5C5VCR9"/>
<proteinExistence type="predicted"/>
<evidence type="ECO:0000313" key="2">
    <source>
        <dbReference type="Proteomes" id="UP000316714"/>
    </source>
</evidence>
<dbReference type="EMBL" id="SIHJ01000001">
    <property type="protein sequence ID" value="TWT35435.1"/>
    <property type="molecule type" value="Genomic_DNA"/>
</dbReference>
<keyword evidence="2" id="KW-1185">Reference proteome</keyword>
<reference evidence="1 2" key="1">
    <citation type="submission" date="2019-02" db="EMBL/GenBank/DDBJ databases">
        <title>Deep-cultivation of Planctomycetes and their phenomic and genomic characterization uncovers novel biology.</title>
        <authorList>
            <person name="Wiegand S."/>
            <person name="Jogler M."/>
            <person name="Boedeker C."/>
            <person name="Pinto D."/>
            <person name="Vollmers J."/>
            <person name="Rivas-Marin E."/>
            <person name="Kohn T."/>
            <person name="Peeters S.H."/>
            <person name="Heuer A."/>
            <person name="Rast P."/>
            <person name="Oberbeckmann S."/>
            <person name="Bunk B."/>
            <person name="Jeske O."/>
            <person name="Meyerdierks A."/>
            <person name="Storesund J.E."/>
            <person name="Kallscheuer N."/>
            <person name="Luecker S."/>
            <person name="Lage O.M."/>
            <person name="Pohl T."/>
            <person name="Merkel B.J."/>
            <person name="Hornburger P."/>
            <person name="Mueller R.-W."/>
            <person name="Bruemmer F."/>
            <person name="Labrenz M."/>
            <person name="Spormann A.M."/>
            <person name="Op Den Camp H."/>
            <person name="Overmann J."/>
            <person name="Amann R."/>
            <person name="Jetten M.S.M."/>
            <person name="Mascher T."/>
            <person name="Medema M.H."/>
            <person name="Devos D.P."/>
            <person name="Kaster A.-K."/>
            <person name="Ovreas L."/>
            <person name="Rohde M."/>
            <person name="Galperin M.Y."/>
            <person name="Jogler C."/>
        </authorList>
    </citation>
    <scope>NUCLEOTIDE SEQUENCE [LARGE SCALE GENOMIC DNA]</scope>
    <source>
        <strain evidence="1 2">KOR34</strain>
    </source>
</reference>
<gene>
    <name evidence="1" type="ORF">KOR34_03260</name>
</gene>
<dbReference type="RefSeq" id="WP_146561606.1">
    <property type="nucleotide sequence ID" value="NZ_SIHJ01000001.1"/>
</dbReference>
<dbReference type="Proteomes" id="UP000316714">
    <property type="component" value="Unassembled WGS sequence"/>
</dbReference>
<dbReference type="OrthoDB" id="212263at2"/>
<name>A0A5C5VCR9_9BACT</name>
<comment type="caution">
    <text evidence="1">The sequence shown here is derived from an EMBL/GenBank/DDBJ whole genome shotgun (WGS) entry which is preliminary data.</text>
</comment>
<accession>A0A5C5VCR9</accession>